<evidence type="ECO:0000256" key="1">
    <source>
        <dbReference type="ARBA" id="ARBA00004651"/>
    </source>
</evidence>
<evidence type="ECO:0000256" key="7">
    <source>
        <dbReference type="SAM" id="MobiDB-lite"/>
    </source>
</evidence>
<dbReference type="RefSeq" id="WP_005185940.1">
    <property type="nucleotide sequence ID" value="NZ_CP045804.1"/>
</dbReference>
<evidence type="ECO:0000256" key="5">
    <source>
        <dbReference type="ARBA" id="ARBA00022989"/>
    </source>
</evidence>
<keyword evidence="6 8" id="KW-0472">Membrane</keyword>
<reference evidence="9" key="1">
    <citation type="journal article" date="2021" name="Nat. Microbiol.">
        <title>Cocultivation of an ultrasmall environmental parasitic bacterium with lytic ability against bacteria associated with wastewater foams.</title>
        <authorList>
            <person name="Batinovic S."/>
            <person name="Rose J.J.A."/>
            <person name="Ratcliffe J."/>
            <person name="Seviour R.J."/>
            <person name="Petrovski S."/>
        </authorList>
    </citation>
    <scope>NUCLEOTIDE SEQUENCE</scope>
    <source>
        <strain evidence="9">CON44</strain>
    </source>
</reference>
<feature type="transmembrane region" description="Helical" evidence="8">
    <location>
        <begin position="153"/>
        <end position="171"/>
    </location>
</feature>
<dbReference type="SUPFAM" id="SSF103473">
    <property type="entry name" value="MFS general substrate transporter"/>
    <property type="match status" value="1"/>
</dbReference>
<dbReference type="Gene3D" id="1.20.1250.20">
    <property type="entry name" value="MFS general substrate transporter like domains"/>
    <property type="match status" value="1"/>
</dbReference>
<organism evidence="9">
    <name type="scientific">Gordonia amarae</name>
    <dbReference type="NCBI Taxonomy" id="36821"/>
    <lineage>
        <taxon>Bacteria</taxon>
        <taxon>Bacillati</taxon>
        <taxon>Actinomycetota</taxon>
        <taxon>Actinomycetes</taxon>
        <taxon>Mycobacteriales</taxon>
        <taxon>Gordoniaceae</taxon>
        <taxon>Gordonia</taxon>
    </lineage>
</organism>
<feature type="transmembrane region" description="Helical" evidence="8">
    <location>
        <begin position="379"/>
        <end position="404"/>
    </location>
</feature>
<feature type="transmembrane region" description="Helical" evidence="8">
    <location>
        <begin position="92"/>
        <end position="117"/>
    </location>
</feature>
<dbReference type="Pfam" id="PF07690">
    <property type="entry name" value="MFS_1"/>
    <property type="match status" value="1"/>
</dbReference>
<dbReference type="PROSITE" id="PS50850">
    <property type="entry name" value="MFS"/>
    <property type="match status" value="1"/>
</dbReference>
<evidence type="ECO:0000313" key="9">
    <source>
        <dbReference type="EMBL" id="QHN38993.1"/>
    </source>
</evidence>
<dbReference type="GO" id="GO:0022857">
    <property type="term" value="F:transmembrane transporter activity"/>
    <property type="evidence" value="ECO:0007669"/>
    <property type="project" value="InterPro"/>
</dbReference>
<feature type="transmembrane region" description="Helical" evidence="8">
    <location>
        <begin position="354"/>
        <end position="373"/>
    </location>
</feature>
<dbReference type="InterPro" id="IPR020846">
    <property type="entry name" value="MFS_dom"/>
</dbReference>
<gene>
    <name evidence="9" type="ORF">GII30_07250</name>
</gene>
<dbReference type="InterPro" id="IPR011701">
    <property type="entry name" value="MFS"/>
</dbReference>
<sequence>MTTTRPRTGLPASPDGEPGDLAGSTPTPTPTPADVPAATDAAPAYDPKRARRALLGAWLGFFVDLFDIYLPIVVLAPAMDYFVSDDMGTSTVAIVSGAMFAATLIGRPIGAAIFGWIADTMGRKRTTMLAMTGAGAVTLLIACLPGYQQLGMASVVLFVLLRLLAGVFLGGEYTGANPLAMEAAPPHKRGLYSGIINTGFPLAYATVSIITLFLLLGMSSDGPDSTYAQWGWRVPFIIGALLSFGSVVYFYKSVEESEVFETAVQDSGTAKRSPLRELMERDNMIRLIQVFVLMNGFWLSLQPVAASLPLLLGKDGVGMSSRTVTVILVVAYLSLACVEIAAAVFSQRIGRRRFLIGSAIIMAIAGTLLFLIVVRTDNLAISIIVSIALVIVVIAPWAVLPAYINERFPTSVRASGYGLAYSLAVIIPSFYAFYQAGLEHIMPFNDTGAVLLVIGALLILFGATWGPETKHVDLETAEPSEKS</sequence>
<evidence type="ECO:0000256" key="3">
    <source>
        <dbReference type="ARBA" id="ARBA00022475"/>
    </source>
</evidence>
<feature type="transmembrane region" description="Helical" evidence="8">
    <location>
        <begin position="324"/>
        <end position="345"/>
    </location>
</feature>
<feature type="transmembrane region" description="Helical" evidence="8">
    <location>
        <begin position="448"/>
        <end position="466"/>
    </location>
</feature>
<dbReference type="PANTHER" id="PTHR43045">
    <property type="entry name" value="SHIKIMATE TRANSPORTER"/>
    <property type="match status" value="1"/>
</dbReference>
<dbReference type="EMBL" id="CP045810">
    <property type="protein sequence ID" value="QHN38993.1"/>
    <property type="molecule type" value="Genomic_DNA"/>
</dbReference>
<keyword evidence="3" id="KW-1003">Cell membrane</keyword>
<dbReference type="PROSITE" id="PS00217">
    <property type="entry name" value="SUGAR_TRANSPORT_2"/>
    <property type="match status" value="1"/>
</dbReference>
<feature type="transmembrane region" description="Helical" evidence="8">
    <location>
        <begin position="129"/>
        <end position="147"/>
    </location>
</feature>
<evidence type="ECO:0000256" key="2">
    <source>
        <dbReference type="ARBA" id="ARBA00022448"/>
    </source>
</evidence>
<dbReference type="GO" id="GO:0005886">
    <property type="term" value="C:plasma membrane"/>
    <property type="evidence" value="ECO:0007669"/>
    <property type="project" value="UniProtKB-SubCell"/>
</dbReference>
<feature type="transmembrane region" description="Helical" evidence="8">
    <location>
        <begin position="416"/>
        <end position="436"/>
    </location>
</feature>
<feature type="transmembrane region" description="Helical" evidence="8">
    <location>
        <begin position="287"/>
        <end position="312"/>
    </location>
</feature>
<feature type="transmembrane region" description="Helical" evidence="8">
    <location>
        <begin position="191"/>
        <end position="218"/>
    </location>
</feature>
<feature type="transmembrane region" description="Helical" evidence="8">
    <location>
        <begin position="53"/>
        <end position="72"/>
    </location>
</feature>
<evidence type="ECO:0000256" key="6">
    <source>
        <dbReference type="ARBA" id="ARBA00023136"/>
    </source>
</evidence>
<keyword evidence="4 8" id="KW-0812">Transmembrane</keyword>
<evidence type="ECO:0000256" key="8">
    <source>
        <dbReference type="SAM" id="Phobius"/>
    </source>
</evidence>
<feature type="transmembrane region" description="Helical" evidence="8">
    <location>
        <begin position="230"/>
        <end position="251"/>
    </location>
</feature>
<dbReference type="InterPro" id="IPR005829">
    <property type="entry name" value="Sugar_transporter_CS"/>
</dbReference>
<dbReference type="InterPro" id="IPR036259">
    <property type="entry name" value="MFS_trans_sf"/>
</dbReference>
<dbReference type="PANTHER" id="PTHR43045:SF4">
    <property type="entry name" value="TRANSPORTER YDFJ-RELATED"/>
    <property type="match status" value="1"/>
</dbReference>
<keyword evidence="5 8" id="KW-1133">Transmembrane helix</keyword>
<protein>
    <submittedName>
        <fullName evidence="9">MFS transporter</fullName>
    </submittedName>
</protein>
<keyword evidence="2" id="KW-0813">Transport</keyword>
<feature type="region of interest" description="Disordered" evidence="7">
    <location>
        <begin position="1"/>
        <end position="41"/>
    </location>
</feature>
<name>A0A857LKX5_9ACTN</name>
<comment type="subcellular location">
    <subcellularLocation>
        <location evidence="1">Cell membrane</location>
        <topology evidence="1">Multi-pass membrane protein</topology>
    </subcellularLocation>
</comment>
<dbReference type="AlphaFoldDB" id="A0A857LKX5"/>
<proteinExistence type="predicted"/>
<accession>A0A857LKX5</accession>
<evidence type="ECO:0000256" key="4">
    <source>
        <dbReference type="ARBA" id="ARBA00022692"/>
    </source>
</evidence>